<comment type="caution">
    <text evidence="2">The sequence shown here is derived from an EMBL/GenBank/DDBJ whole genome shotgun (WGS) entry which is preliminary data.</text>
</comment>
<feature type="domain" description="DRTGG" evidence="1">
    <location>
        <begin position="5"/>
        <end position="105"/>
    </location>
</feature>
<dbReference type="Gene3D" id="3.40.1390.20">
    <property type="entry name" value="HprK N-terminal domain-like"/>
    <property type="match status" value="1"/>
</dbReference>
<evidence type="ECO:0000259" key="1">
    <source>
        <dbReference type="Pfam" id="PF07085"/>
    </source>
</evidence>
<dbReference type="InterPro" id="IPR028979">
    <property type="entry name" value="Ser_kin/Pase_Hpr-like_N_sf"/>
</dbReference>
<proteinExistence type="predicted"/>
<dbReference type="EMBL" id="LNQE01001014">
    <property type="protein sequence ID" value="KUG21860.1"/>
    <property type="molecule type" value="Genomic_DNA"/>
</dbReference>
<gene>
    <name evidence="2" type="ORF">ASZ90_008366</name>
</gene>
<evidence type="ECO:0000313" key="2">
    <source>
        <dbReference type="EMBL" id="KUG21860.1"/>
    </source>
</evidence>
<dbReference type="InterPro" id="IPR010766">
    <property type="entry name" value="DRTGG"/>
</dbReference>
<dbReference type="SUPFAM" id="SSF75138">
    <property type="entry name" value="HprK N-terminal domain-like"/>
    <property type="match status" value="1"/>
</dbReference>
<reference evidence="2" key="1">
    <citation type="journal article" date="2015" name="Proc. Natl. Acad. Sci. U.S.A.">
        <title>Networks of energetic and metabolic interactions define dynamics in microbial communities.</title>
        <authorList>
            <person name="Embree M."/>
            <person name="Liu J.K."/>
            <person name="Al-Bassam M.M."/>
            <person name="Zengler K."/>
        </authorList>
    </citation>
    <scope>NUCLEOTIDE SEQUENCE</scope>
</reference>
<organism evidence="2">
    <name type="scientific">hydrocarbon metagenome</name>
    <dbReference type="NCBI Taxonomy" id="938273"/>
    <lineage>
        <taxon>unclassified sequences</taxon>
        <taxon>metagenomes</taxon>
        <taxon>ecological metagenomes</taxon>
    </lineage>
</organism>
<accession>A0A0W8FM27</accession>
<sequence>MKLKDVKEILNAEIIVGEEKLDMEVRTAFGADLMSDVLAFAKAGSLLLTGLTNSQVIRIAHVMDIAAIILVRGKKPPIETINLAKEFKIPVLTTKYILFETAGRLYTKGIVGCLEQVEDHSAHN</sequence>
<dbReference type="AlphaFoldDB" id="A0A0W8FM27"/>
<protein>
    <submittedName>
        <fullName evidence="2">Drtgg domain-containing protein</fullName>
    </submittedName>
</protein>
<name>A0A0W8FM27_9ZZZZ</name>
<dbReference type="Pfam" id="PF07085">
    <property type="entry name" value="DRTGG"/>
    <property type="match status" value="1"/>
</dbReference>